<proteinExistence type="inferred from homology"/>
<comment type="subcellular location">
    <subcellularLocation>
        <location evidence="1">Cell envelope</location>
    </subcellularLocation>
</comment>
<accession>A0A231VFC2</accession>
<dbReference type="GO" id="GO:0030313">
    <property type="term" value="C:cell envelope"/>
    <property type="evidence" value="ECO:0007669"/>
    <property type="project" value="UniProtKB-SubCell"/>
</dbReference>
<evidence type="ECO:0000256" key="1">
    <source>
        <dbReference type="ARBA" id="ARBA00004196"/>
    </source>
</evidence>
<dbReference type="Gene3D" id="3.40.50.2300">
    <property type="match status" value="2"/>
</dbReference>
<dbReference type="PANTHER" id="PTHR46847">
    <property type="entry name" value="D-ALLOSE-BINDING PERIPLASMIC PROTEIN-RELATED"/>
    <property type="match status" value="1"/>
</dbReference>
<evidence type="ECO:0000313" key="6">
    <source>
        <dbReference type="EMBL" id="OXT06721.1"/>
    </source>
</evidence>
<feature type="domain" description="Periplasmic binding protein" evidence="5">
    <location>
        <begin position="49"/>
        <end position="304"/>
    </location>
</feature>
<protein>
    <submittedName>
        <fullName evidence="6">Sugar ABC transporter substrate-binding protein</fullName>
    </submittedName>
</protein>
<dbReference type="SUPFAM" id="SSF53822">
    <property type="entry name" value="Periplasmic binding protein-like I"/>
    <property type="match status" value="1"/>
</dbReference>
<comment type="caution">
    <text evidence="6">The sequence shown here is derived from an EMBL/GenBank/DDBJ whole genome shotgun (WGS) entry which is preliminary data.</text>
</comment>
<dbReference type="GO" id="GO:0030246">
    <property type="term" value="F:carbohydrate binding"/>
    <property type="evidence" value="ECO:0007669"/>
    <property type="project" value="UniProtKB-ARBA"/>
</dbReference>
<keyword evidence="4" id="KW-0472">Membrane</keyword>
<name>A0A231VFC2_THETR</name>
<dbReference type="Proteomes" id="UP000215301">
    <property type="component" value="Unassembled WGS sequence"/>
</dbReference>
<dbReference type="AlphaFoldDB" id="A0A231VFC2"/>
<comment type="similarity">
    <text evidence="2">Belongs to the bacterial solute-binding protein 2 family.</text>
</comment>
<sequence length="335" mass="36806">MKTLQKVSAFLKRNIILILMSLIAVLSIFLYKFQQIEEPVLAGKPSYHFYLVAQNSVDPFWKEVQKGAEDAAKYYNVAVEFNAPKFNNLDEELEFLDIAVLSKVDGIITHVSYDGDFNTLINEAYENKIPVVTIENDLKDSKRKSFVGANSFILGEEAGKLMKLATGGKANIAVIMSNDVGKDTASQNLKLNGFLGVINSIPGMKVSKVYTSQLGALSAEEITQSIINGGEGINALYITDSVDTIGAAQVVVDFNKVGEIAIVGYGDTPDILRYVDKGIIYGTVMSDPYKMGYESIKAMMEIKKNNDVSTFIDTGVNIITKSNVKGYEDKIKQKD</sequence>
<evidence type="ECO:0000259" key="5">
    <source>
        <dbReference type="Pfam" id="PF13407"/>
    </source>
</evidence>
<dbReference type="InterPro" id="IPR028082">
    <property type="entry name" value="Peripla_BP_I"/>
</dbReference>
<gene>
    <name evidence="6" type="ORF">CE561_09860</name>
</gene>
<reference evidence="6 7" key="1">
    <citation type="submission" date="2017-06" db="EMBL/GenBank/DDBJ databases">
        <title>Isolation and characterization of a thermophilic and butanogenic Thermoanaerobacterium thermosaccharolyticum M5 capable of efficient degradation of hemicellulose.</title>
        <authorList>
            <person name="Xin F."/>
            <person name="Jiang Y."/>
        </authorList>
    </citation>
    <scope>NUCLEOTIDE SEQUENCE [LARGE SCALE GENOMIC DNA]</scope>
    <source>
        <strain evidence="6 7">M5</strain>
    </source>
</reference>
<dbReference type="EMBL" id="NKHD01000028">
    <property type="protein sequence ID" value="OXT06721.1"/>
    <property type="molecule type" value="Genomic_DNA"/>
</dbReference>
<dbReference type="RefSeq" id="WP_094045890.1">
    <property type="nucleotide sequence ID" value="NZ_CP117246.1"/>
</dbReference>
<feature type="transmembrane region" description="Helical" evidence="4">
    <location>
        <begin position="12"/>
        <end position="31"/>
    </location>
</feature>
<organism evidence="6 7">
    <name type="scientific">Thermoanaerobacterium thermosaccharolyticum</name>
    <name type="common">Clostridium thermosaccharolyticum</name>
    <dbReference type="NCBI Taxonomy" id="1517"/>
    <lineage>
        <taxon>Bacteria</taxon>
        <taxon>Bacillati</taxon>
        <taxon>Bacillota</taxon>
        <taxon>Clostridia</taxon>
        <taxon>Thermoanaerobacterales</taxon>
        <taxon>Thermoanaerobacteraceae</taxon>
        <taxon>Thermoanaerobacterium</taxon>
    </lineage>
</organism>
<dbReference type="PANTHER" id="PTHR46847:SF1">
    <property type="entry name" value="D-ALLOSE-BINDING PERIPLASMIC PROTEIN-RELATED"/>
    <property type="match status" value="1"/>
</dbReference>
<evidence type="ECO:0000256" key="3">
    <source>
        <dbReference type="ARBA" id="ARBA00022729"/>
    </source>
</evidence>
<keyword evidence="4" id="KW-0812">Transmembrane</keyword>
<keyword evidence="4" id="KW-1133">Transmembrane helix</keyword>
<evidence type="ECO:0000256" key="4">
    <source>
        <dbReference type="SAM" id="Phobius"/>
    </source>
</evidence>
<evidence type="ECO:0000313" key="7">
    <source>
        <dbReference type="Proteomes" id="UP000215301"/>
    </source>
</evidence>
<keyword evidence="3" id="KW-0732">Signal</keyword>
<dbReference type="InterPro" id="IPR025997">
    <property type="entry name" value="SBP_2_dom"/>
</dbReference>
<evidence type="ECO:0000256" key="2">
    <source>
        <dbReference type="ARBA" id="ARBA00007639"/>
    </source>
</evidence>
<dbReference type="Pfam" id="PF13407">
    <property type="entry name" value="Peripla_BP_4"/>
    <property type="match status" value="1"/>
</dbReference>